<name>A0A1W1ELJ1_9ZZZZ</name>
<organism evidence="1">
    <name type="scientific">hydrothermal vent metagenome</name>
    <dbReference type="NCBI Taxonomy" id="652676"/>
    <lineage>
        <taxon>unclassified sequences</taxon>
        <taxon>metagenomes</taxon>
        <taxon>ecological metagenomes</taxon>
    </lineage>
</organism>
<accession>A0A1W1ELJ1</accession>
<gene>
    <name evidence="1" type="ORF">MNB_SV-15-1020</name>
</gene>
<sequence length="55" mass="6416">MAEKHLGHIEPYSAQFGTMIPMGGQKFFRTCVLWQLVRFVAINIRMTMLILKSHH</sequence>
<dbReference type="AlphaFoldDB" id="A0A1W1ELJ1"/>
<evidence type="ECO:0000313" key="1">
    <source>
        <dbReference type="EMBL" id="SHO81748.1"/>
    </source>
</evidence>
<proteinExistence type="predicted"/>
<dbReference type="EMBL" id="FRYL01000049">
    <property type="protein sequence ID" value="SHO81748.1"/>
    <property type="molecule type" value="Genomic_DNA"/>
</dbReference>
<reference evidence="1" key="1">
    <citation type="submission" date="2016-10" db="EMBL/GenBank/DDBJ databases">
        <authorList>
            <person name="de Groot N.N."/>
        </authorList>
    </citation>
    <scope>NUCLEOTIDE SEQUENCE</scope>
</reference>
<protein>
    <submittedName>
        <fullName evidence="1">Uncharacterized protein</fullName>
    </submittedName>
</protein>